<evidence type="ECO:0000313" key="2">
    <source>
        <dbReference type="EMBL" id="TWB25370.1"/>
    </source>
</evidence>
<reference evidence="2 3" key="1">
    <citation type="submission" date="2019-06" db="EMBL/GenBank/DDBJ databases">
        <title>Genomic Encyclopedia of Type Strains, Phase IV (KMG-V): Genome sequencing to study the core and pangenomes of soil and plant-associated prokaryotes.</title>
        <authorList>
            <person name="Whitman W."/>
        </authorList>
    </citation>
    <scope>NUCLEOTIDE SEQUENCE [LARGE SCALE GENOMIC DNA]</scope>
    <source>
        <strain evidence="2 3">BR 11865</strain>
    </source>
</reference>
<dbReference type="RefSeq" id="WP_186464439.1">
    <property type="nucleotide sequence ID" value="NZ_VITO01000010.1"/>
</dbReference>
<dbReference type="AlphaFoldDB" id="A0A560FV49"/>
<comment type="caution">
    <text evidence="2">The sequence shown here is derived from an EMBL/GenBank/DDBJ whole genome shotgun (WGS) entry which is preliminary data.</text>
</comment>
<evidence type="ECO:0000256" key="1">
    <source>
        <dbReference type="SAM" id="SignalP"/>
    </source>
</evidence>
<evidence type="ECO:0008006" key="4">
    <source>
        <dbReference type="Google" id="ProtNLM"/>
    </source>
</evidence>
<accession>A0A560FV49</accession>
<keyword evidence="1" id="KW-0732">Signal</keyword>
<name>A0A560FV49_9PROT</name>
<feature type="chain" id="PRO_5021862321" description="Secreted protein" evidence="1">
    <location>
        <begin position="25"/>
        <end position="45"/>
    </location>
</feature>
<dbReference type="EMBL" id="VITO01000010">
    <property type="protein sequence ID" value="TWB25370.1"/>
    <property type="molecule type" value="Genomic_DNA"/>
</dbReference>
<protein>
    <recommendedName>
        <fullName evidence="4">Secreted protein</fullName>
    </recommendedName>
</protein>
<gene>
    <name evidence="2" type="ORF">FBZ88_110127</name>
</gene>
<evidence type="ECO:0000313" key="3">
    <source>
        <dbReference type="Proteomes" id="UP000316545"/>
    </source>
</evidence>
<proteinExistence type="predicted"/>
<sequence length="45" mass="4517">MTLVGRRRALSLLLLETAAPPALGARGAWAVAATTTSGVEGPLSL</sequence>
<keyword evidence="3" id="KW-1185">Reference proteome</keyword>
<feature type="signal peptide" evidence="1">
    <location>
        <begin position="1"/>
        <end position="24"/>
    </location>
</feature>
<organism evidence="2 3">
    <name type="scientific">Nitrospirillum amazonense</name>
    <dbReference type="NCBI Taxonomy" id="28077"/>
    <lineage>
        <taxon>Bacteria</taxon>
        <taxon>Pseudomonadati</taxon>
        <taxon>Pseudomonadota</taxon>
        <taxon>Alphaproteobacteria</taxon>
        <taxon>Rhodospirillales</taxon>
        <taxon>Azospirillaceae</taxon>
        <taxon>Nitrospirillum</taxon>
    </lineage>
</organism>
<dbReference type="Proteomes" id="UP000316545">
    <property type="component" value="Unassembled WGS sequence"/>
</dbReference>